<gene>
    <name evidence="3" type="ORF">AWC06_00345</name>
</gene>
<comment type="caution">
    <text evidence="3">The sequence shown here is derived from an EMBL/GenBank/DDBJ whole genome shotgun (WGS) entry which is preliminary data.</text>
</comment>
<dbReference type="InterPro" id="IPR050300">
    <property type="entry name" value="GDXG_lipolytic_enzyme"/>
</dbReference>
<evidence type="ECO:0000313" key="3">
    <source>
        <dbReference type="EMBL" id="ORV57230.1"/>
    </source>
</evidence>
<dbReference type="STRING" id="1260918.AWC06_00345"/>
<dbReference type="Pfam" id="PF20434">
    <property type="entry name" value="BD-FAE"/>
    <property type="match status" value="1"/>
</dbReference>
<dbReference type="OrthoDB" id="9803828at2"/>
<dbReference type="Gene3D" id="3.40.50.1820">
    <property type="entry name" value="alpha/beta hydrolase"/>
    <property type="match status" value="1"/>
</dbReference>
<dbReference type="RefSeq" id="WP_085200040.1">
    <property type="nucleotide sequence ID" value="NZ_JACKVI010000012.1"/>
</dbReference>
<reference evidence="3 4" key="1">
    <citation type="submission" date="2016-01" db="EMBL/GenBank/DDBJ databases">
        <title>The new phylogeny of the genus Mycobacterium.</title>
        <authorList>
            <person name="Tarcisio F."/>
            <person name="Conor M."/>
            <person name="Antonella G."/>
            <person name="Elisabetta G."/>
            <person name="Giulia F.S."/>
            <person name="Sara T."/>
            <person name="Anna F."/>
            <person name="Clotilde B."/>
            <person name="Roberto B."/>
            <person name="Veronica D.S."/>
            <person name="Fabio R."/>
            <person name="Monica P."/>
            <person name="Olivier J."/>
            <person name="Enrico T."/>
            <person name="Nicola S."/>
        </authorList>
    </citation>
    <scope>NUCLEOTIDE SEQUENCE [LARGE SCALE GENOMIC DNA]</scope>
    <source>
        <strain evidence="3 4">DSM 45731</strain>
    </source>
</reference>
<evidence type="ECO:0000313" key="4">
    <source>
        <dbReference type="Proteomes" id="UP000194000"/>
    </source>
</evidence>
<evidence type="ECO:0000256" key="1">
    <source>
        <dbReference type="ARBA" id="ARBA00022801"/>
    </source>
</evidence>
<name>A0A1X1UK45_9MYCO</name>
<organism evidence="3 4">
    <name type="scientific">Mycobacterium fragae</name>
    <dbReference type="NCBI Taxonomy" id="1260918"/>
    <lineage>
        <taxon>Bacteria</taxon>
        <taxon>Bacillati</taxon>
        <taxon>Actinomycetota</taxon>
        <taxon>Actinomycetes</taxon>
        <taxon>Mycobacteriales</taxon>
        <taxon>Mycobacteriaceae</taxon>
        <taxon>Mycobacterium</taxon>
    </lineage>
</organism>
<proteinExistence type="predicted"/>
<dbReference type="SUPFAM" id="SSF53474">
    <property type="entry name" value="alpha/beta-Hydrolases"/>
    <property type="match status" value="1"/>
</dbReference>
<keyword evidence="4" id="KW-1185">Reference proteome</keyword>
<keyword evidence="1" id="KW-0378">Hydrolase</keyword>
<dbReference type="EMBL" id="LQOW01000031">
    <property type="protein sequence ID" value="ORV57230.1"/>
    <property type="molecule type" value="Genomic_DNA"/>
</dbReference>
<feature type="domain" description="BD-FAE-like" evidence="2">
    <location>
        <begin position="161"/>
        <end position="357"/>
    </location>
</feature>
<dbReference type="InterPro" id="IPR029058">
    <property type="entry name" value="AB_hydrolase_fold"/>
</dbReference>
<evidence type="ECO:0000259" key="2">
    <source>
        <dbReference type="Pfam" id="PF20434"/>
    </source>
</evidence>
<dbReference type="PANTHER" id="PTHR48081:SF33">
    <property type="entry name" value="KYNURENINE FORMAMIDASE"/>
    <property type="match status" value="1"/>
</dbReference>
<sequence>MTVAFDVRTRYSRARSEVLRHGMQLAAGPIGAYQAGALLLRGSPALLGWLAGWLSAEFPPQVVTGHALSGVTPLSVGRVATSWAAQRADHILTTALGDSFGANYCDLVRHPIGEAPGCARRGGLLQAAGHRRRYAAQTSDIAYGPRGRDNLLDIWRHPDMPKGCRAPVLVQIPGGGWAINGKRGQAYPLMGRMVELGWICVSIDYSKSPRKTWPAHIIDVKRALAWVRENIADYGGDPGFIAVTGGSAGAHLASLAALTADNESLQPGFEDADTTVQAAAPYYGVYDLTDVEKMNELMLPFLEHFVMKTRYADDPALFESASPISHVHSDAPPFFVLHGENDSVIPSAQARAFCAALREAGAPTVCYAELANAHHAFDTVGTVRSRLAADAVADFFGVVYGQYVRSKSRALPEMATPAS</sequence>
<dbReference type="InterPro" id="IPR049492">
    <property type="entry name" value="BD-FAE-like_dom"/>
</dbReference>
<dbReference type="GO" id="GO:0016787">
    <property type="term" value="F:hydrolase activity"/>
    <property type="evidence" value="ECO:0007669"/>
    <property type="project" value="UniProtKB-KW"/>
</dbReference>
<protein>
    <submittedName>
        <fullName evidence="3">Carboxylesterase</fullName>
    </submittedName>
</protein>
<dbReference type="AlphaFoldDB" id="A0A1X1UK45"/>
<dbReference type="Proteomes" id="UP000194000">
    <property type="component" value="Unassembled WGS sequence"/>
</dbReference>
<dbReference type="PANTHER" id="PTHR48081">
    <property type="entry name" value="AB HYDROLASE SUPERFAMILY PROTEIN C4A8.06C"/>
    <property type="match status" value="1"/>
</dbReference>
<accession>A0A1X1UK45</accession>